<gene>
    <name evidence="3" type="ORF">HMPREF9445_00895</name>
</gene>
<dbReference type="Pfam" id="PF13538">
    <property type="entry name" value="UvrD_C_2"/>
    <property type="match status" value="1"/>
</dbReference>
<dbReference type="SUPFAM" id="SSF52540">
    <property type="entry name" value="P-loop containing nucleoside triphosphate hydrolases"/>
    <property type="match status" value="1"/>
</dbReference>
<dbReference type="EMBL" id="AFBM01000008">
    <property type="protein sequence ID" value="EGF53379.1"/>
    <property type="molecule type" value="Genomic_DNA"/>
</dbReference>
<proteinExistence type="predicted"/>
<accession>A0ABN0CQV7</accession>
<organism evidence="3 4">
    <name type="scientific">Bacteroides clarus YIT 12056</name>
    <dbReference type="NCBI Taxonomy" id="762984"/>
    <lineage>
        <taxon>Bacteria</taxon>
        <taxon>Pseudomonadati</taxon>
        <taxon>Bacteroidota</taxon>
        <taxon>Bacteroidia</taxon>
        <taxon>Bacteroidales</taxon>
        <taxon>Bacteroidaceae</taxon>
        <taxon>Bacteroides</taxon>
    </lineage>
</organism>
<evidence type="ECO:0000256" key="1">
    <source>
        <dbReference type="ARBA" id="ARBA00034923"/>
    </source>
</evidence>
<evidence type="ECO:0000313" key="4">
    <source>
        <dbReference type="Proteomes" id="UP000010321"/>
    </source>
</evidence>
<dbReference type="PANTHER" id="PTHR11070:SF2">
    <property type="entry name" value="ATP-DEPENDENT DNA HELICASE SRS2"/>
    <property type="match status" value="1"/>
</dbReference>
<dbReference type="InterPro" id="IPR027785">
    <property type="entry name" value="UvrD-like_helicase_C"/>
</dbReference>
<name>A0ABN0CQV7_9BACE</name>
<dbReference type="Gene3D" id="3.40.50.300">
    <property type="entry name" value="P-loop containing nucleotide triphosphate hydrolases"/>
    <property type="match status" value="2"/>
</dbReference>
<evidence type="ECO:0000313" key="3">
    <source>
        <dbReference type="EMBL" id="EGF53379.1"/>
    </source>
</evidence>
<dbReference type="InterPro" id="IPR027417">
    <property type="entry name" value="P-loop_NTPase"/>
</dbReference>
<reference evidence="3 4" key="1">
    <citation type="submission" date="2011-02" db="EMBL/GenBank/DDBJ databases">
        <authorList>
            <person name="Weinstock G."/>
            <person name="Sodergren E."/>
            <person name="Clifton S."/>
            <person name="Fulton L."/>
            <person name="Fulton B."/>
            <person name="Courtney L."/>
            <person name="Fronick C."/>
            <person name="Harrison M."/>
            <person name="Strong C."/>
            <person name="Farmer C."/>
            <person name="Delahaunty K."/>
            <person name="Markovic C."/>
            <person name="Hall O."/>
            <person name="Minx P."/>
            <person name="Tomlinson C."/>
            <person name="Mitreva M."/>
            <person name="Hou S."/>
            <person name="Chen J."/>
            <person name="Wollam A."/>
            <person name="Pepin K.H."/>
            <person name="Johnson M."/>
            <person name="Bhonagiri V."/>
            <person name="Zhang X."/>
            <person name="Suruliraj S."/>
            <person name="Warren W."/>
            <person name="Chinwalla A."/>
            <person name="Mardis E.R."/>
            <person name="Wilson R.K."/>
        </authorList>
    </citation>
    <scope>NUCLEOTIDE SEQUENCE [LARGE SCALE GENOMIC DNA]</scope>
    <source>
        <strain evidence="3 4">YIT 12056</strain>
    </source>
</reference>
<dbReference type="PANTHER" id="PTHR11070">
    <property type="entry name" value="UVRD / RECB / PCRA DNA HELICASE FAMILY MEMBER"/>
    <property type="match status" value="1"/>
</dbReference>
<comment type="caution">
    <text evidence="3">The sequence shown here is derived from an EMBL/GenBank/DDBJ whole genome shotgun (WGS) entry which is preliminary data.</text>
</comment>
<dbReference type="RefSeq" id="WP_009121083.1">
    <property type="nucleotide sequence ID" value="NZ_FQWK01000004.1"/>
</dbReference>
<keyword evidence="4" id="KW-1185">Reference proteome</keyword>
<dbReference type="Proteomes" id="UP000010321">
    <property type="component" value="Unassembled WGS sequence"/>
</dbReference>
<evidence type="ECO:0000259" key="2">
    <source>
        <dbReference type="Pfam" id="PF13538"/>
    </source>
</evidence>
<protein>
    <recommendedName>
        <fullName evidence="1">DNA 3'-5' helicase II</fullName>
    </recommendedName>
</protein>
<dbReference type="InterPro" id="IPR000212">
    <property type="entry name" value="DNA_helicase_UvrD/REP"/>
</dbReference>
<sequence>MNIIADEIKLKQDVVTYRVCEKLKEFTLDSSAVLYYNFPLYRGELPEDLIQAQLLLASPQYGILYFKCLESNRYLTKEEEIYLDDLDVSIINRLNKRSELRKGRRELKFNVTLLIISEKDEIIDDRKYVSLPCLKKAIEANKDAALTDEEFNILLSCIDGTSRLTTKKERKISLDNESKLKADVLNRIQNKEAAFDLEQKKVALVTIDGPQRIRGLAGSGKTIILTMKAALYHMAHPNEDILYTYYTKSLFGLIKNLIERFYRDFADNREPNWKKIHILHGWGGVELGGVYSTACMENGIEPITYNIARQFSSNPFDYVCKSILGTGKIAPKYDLTLIDEGQDFPDHFYQLCYALSKEKRIVWAYDDFQNIFDINLQDEKNTFGKDQKGDYLVDFSKNNNPLQDIVLHTCYRNPRTALIAAFSLGLGIYNSKVLQRLEDNNHWELLGFKVESGHSDVGDQMVISRPIEHTPNIMNQELGIYTIKVSSFSDYASECKFVTQCITQDIQDEKLRPDDICVICLDNRNINAYYSLLSRMLIRNGISTFNLVDAPNANKHFFYENNVTLSTINKAKGNEAGMVYIIGADTVFINRDNVILRNKLFTAITRTKGWVTITGGEKIKYCLEELNKLEENDFKLVFTQPSKETTKTIESGSKVQQNLLLDVQSKIDILVNSGLSVEDIMQFIQRKK</sequence>
<feature type="domain" description="UvrD-like helicase C-terminal" evidence="2">
    <location>
        <begin position="563"/>
        <end position="613"/>
    </location>
</feature>